<comment type="caution">
    <text evidence="1">The sequence shown here is derived from an EMBL/GenBank/DDBJ whole genome shotgun (WGS) entry which is preliminary data.</text>
</comment>
<evidence type="ECO:0000313" key="2">
    <source>
        <dbReference type="Proteomes" id="UP000253426"/>
    </source>
</evidence>
<dbReference type="EMBL" id="QNRR01000002">
    <property type="protein sequence ID" value="RBP46381.1"/>
    <property type="molecule type" value="Genomic_DNA"/>
</dbReference>
<gene>
    <name evidence="1" type="ORF">DES53_102772</name>
</gene>
<dbReference type="Proteomes" id="UP000253426">
    <property type="component" value="Unassembled WGS sequence"/>
</dbReference>
<sequence length="93" mass="10487">MEHNILYHTTSEAMNRLNKLAELVDLHIKRLEEFHAEDQATITALSTEDQSANSTVVRESYSRGSRLAFEISLGKLRDIKIEVSRMLEKGGAA</sequence>
<evidence type="ECO:0000313" key="1">
    <source>
        <dbReference type="EMBL" id="RBP46381.1"/>
    </source>
</evidence>
<protein>
    <submittedName>
        <fullName evidence="1">Uncharacterized protein</fullName>
    </submittedName>
</protein>
<dbReference type="AlphaFoldDB" id="A0A366HRS2"/>
<proteinExistence type="predicted"/>
<accession>A0A366HRS2</accession>
<organism evidence="1 2">
    <name type="scientific">Roseimicrobium gellanilyticum</name>
    <dbReference type="NCBI Taxonomy" id="748857"/>
    <lineage>
        <taxon>Bacteria</taxon>
        <taxon>Pseudomonadati</taxon>
        <taxon>Verrucomicrobiota</taxon>
        <taxon>Verrucomicrobiia</taxon>
        <taxon>Verrucomicrobiales</taxon>
        <taxon>Verrucomicrobiaceae</taxon>
        <taxon>Roseimicrobium</taxon>
    </lineage>
</organism>
<reference evidence="1 2" key="1">
    <citation type="submission" date="2018-06" db="EMBL/GenBank/DDBJ databases">
        <title>Genomic Encyclopedia of Type Strains, Phase IV (KMG-IV): sequencing the most valuable type-strain genomes for metagenomic binning, comparative biology and taxonomic classification.</title>
        <authorList>
            <person name="Goeker M."/>
        </authorList>
    </citation>
    <scope>NUCLEOTIDE SEQUENCE [LARGE SCALE GENOMIC DNA]</scope>
    <source>
        <strain evidence="1 2">DSM 25532</strain>
    </source>
</reference>
<name>A0A366HRS2_9BACT</name>
<keyword evidence="2" id="KW-1185">Reference proteome</keyword>